<organism evidence="2">
    <name type="scientific">Siphoviridae sp. ctMOb8</name>
    <dbReference type="NCBI Taxonomy" id="2825460"/>
    <lineage>
        <taxon>Viruses</taxon>
        <taxon>Duplodnaviria</taxon>
        <taxon>Heunggongvirae</taxon>
        <taxon>Uroviricota</taxon>
        <taxon>Caudoviricetes</taxon>
    </lineage>
</organism>
<feature type="coiled-coil region" evidence="1">
    <location>
        <begin position="367"/>
        <end position="394"/>
    </location>
</feature>
<dbReference type="EMBL" id="BK015544">
    <property type="protein sequence ID" value="DAE12130.1"/>
    <property type="molecule type" value="Genomic_DNA"/>
</dbReference>
<sequence length="464" mass="53560">MTITFREFKNNVKANATVFLGSFRWEKADERRGREVSVVRFGYKEKYNCLDASSFLSLPLADNYKMDVYTDYNVGGWGTHYVNEESAVDFDSNRFYIIASTFAKDLEKAYKRKNDTKRCSINAQVLASVSEACATWLRRSDYLKGKNEVELLEGMLTLEACEDDDQKRDKAVRRTIGFAEKAFAKFLSNEGLANGDEYLARLEQEAKAKAAAERAEKAAEKKRIRDMEYVNSHIFYENGEHVGYDFETFIERTVNTGTHVMYRTCSVGNENSLTCEEENDYNGYSRRCQFTMIKRGFHLTVKKGYSIRLVGGLITFYRGEFKRDGMACEWVEQGRAIADIVTKKGYLVRGEHIEAKTLKEAKRINAEKRKQQALDLLNARAKRAQKAAEKKQRMEELTKYMFTFDDSLNAGNCRPGTQNFKNLVEKEVGHEVNEISLADLRKYGRMFGLSYYTDRVINYVMNRK</sequence>
<protein>
    <submittedName>
        <fullName evidence="2">Uncharacterized protein</fullName>
    </submittedName>
</protein>
<accession>A0A8S5PZ12</accession>
<reference evidence="2" key="1">
    <citation type="journal article" date="2021" name="Proc. Natl. Acad. Sci. U.S.A.">
        <title>A Catalog of Tens of Thousands of Viruses from Human Metagenomes Reveals Hidden Associations with Chronic Diseases.</title>
        <authorList>
            <person name="Tisza M.J."/>
            <person name="Buck C.B."/>
        </authorList>
    </citation>
    <scope>NUCLEOTIDE SEQUENCE</scope>
    <source>
        <strain evidence="2">CtMOb8</strain>
    </source>
</reference>
<proteinExistence type="predicted"/>
<evidence type="ECO:0000313" key="2">
    <source>
        <dbReference type="EMBL" id="DAE12130.1"/>
    </source>
</evidence>
<evidence type="ECO:0000256" key="1">
    <source>
        <dbReference type="SAM" id="Coils"/>
    </source>
</evidence>
<keyword evidence="1" id="KW-0175">Coiled coil</keyword>
<name>A0A8S5PZ12_9CAUD</name>